<name>A0A427XUT0_9TREE</name>
<dbReference type="PROSITE" id="PS50158">
    <property type="entry name" value="ZF_CCHC"/>
    <property type="match status" value="1"/>
</dbReference>
<evidence type="ECO:0000259" key="3">
    <source>
        <dbReference type="PROSITE" id="PS50158"/>
    </source>
</evidence>
<evidence type="ECO:0000313" key="5">
    <source>
        <dbReference type="Proteomes" id="UP000279236"/>
    </source>
</evidence>
<dbReference type="InterPro" id="IPR001878">
    <property type="entry name" value="Znf_CCHC"/>
</dbReference>
<evidence type="ECO:0000313" key="4">
    <source>
        <dbReference type="EMBL" id="RSH82592.1"/>
    </source>
</evidence>
<keyword evidence="5" id="KW-1185">Reference proteome</keyword>
<dbReference type="GeneID" id="39592119"/>
<evidence type="ECO:0000256" key="2">
    <source>
        <dbReference type="SAM" id="MobiDB-lite"/>
    </source>
</evidence>
<dbReference type="GO" id="GO:0003676">
    <property type="term" value="F:nucleic acid binding"/>
    <property type="evidence" value="ECO:0007669"/>
    <property type="project" value="InterPro"/>
</dbReference>
<gene>
    <name evidence="4" type="ORF">EHS24_007576</name>
</gene>
<protein>
    <recommendedName>
        <fullName evidence="3">CCHC-type domain-containing protein</fullName>
    </recommendedName>
</protein>
<feature type="region of interest" description="Disordered" evidence="2">
    <location>
        <begin position="213"/>
        <end position="241"/>
    </location>
</feature>
<dbReference type="Gene3D" id="4.10.60.10">
    <property type="entry name" value="Zinc finger, CCHC-type"/>
    <property type="match status" value="1"/>
</dbReference>
<evidence type="ECO:0000256" key="1">
    <source>
        <dbReference type="PROSITE-ProRule" id="PRU00047"/>
    </source>
</evidence>
<sequence length="279" mass="30450">MAPHRNPPARPIPRLTSITRPGLDKLRVDEITTLLSDGGVTVPAATKPKLVQLLLDNEEVCIPAAIRPRSAPKTSTADASILTRLTDMETQLKLVYPSLDALEAAATPNKPDDQVPPKPTVPKSKLPRTPVLSVPLRHWRRTPRGNEPAGICSRCGRRGHMRRQCHARHSVGKIKIAKAGSSQRHYRLTNIEAKIPATTDRVAQAEGKIDKITGAGHNRRAVSEPPEPSPAKRAPASKLPRPIHKVFAPRKENIVAPVDPKAICTKCNKVGHLLRTCRA</sequence>
<accession>A0A427XUT0</accession>
<dbReference type="EMBL" id="RSCE01000005">
    <property type="protein sequence ID" value="RSH82592.1"/>
    <property type="molecule type" value="Genomic_DNA"/>
</dbReference>
<feature type="region of interest" description="Disordered" evidence="2">
    <location>
        <begin position="106"/>
        <end position="128"/>
    </location>
</feature>
<keyword evidence="1" id="KW-0862">Zinc</keyword>
<reference evidence="4 5" key="1">
    <citation type="submission" date="2018-11" db="EMBL/GenBank/DDBJ databases">
        <title>Genome sequence of Apiotrichum porosum DSM 27194.</title>
        <authorList>
            <person name="Aliyu H."/>
            <person name="Gorte O."/>
            <person name="Ochsenreither K."/>
        </authorList>
    </citation>
    <scope>NUCLEOTIDE SEQUENCE [LARGE SCALE GENOMIC DNA]</scope>
    <source>
        <strain evidence="4 5">DSM 27194</strain>
    </source>
</reference>
<dbReference type="Proteomes" id="UP000279236">
    <property type="component" value="Unassembled WGS sequence"/>
</dbReference>
<dbReference type="SMART" id="SM00343">
    <property type="entry name" value="ZnF_C2HC"/>
    <property type="match status" value="2"/>
</dbReference>
<proteinExistence type="predicted"/>
<dbReference type="RefSeq" id="XP_028476824.1">
    <property type="nucleotide sequence ID" value="XM_028622931.1"/>
</dbReference>
<organism evidence="4 5">
    <name type="scientific">Apiotrichum porosum</name>
    <dbReference type="NCBI Taxonomy" id="105984"/>
    <lineage>
        <taxon>Eukaryota</taxon>
        <taxon>Fungi</taxon>
        <taxon>Dikarya</taxon>
        <taxon>Basidiomycota</taxon>
        <taxon>Agaricomycotina</taxon>
        <taxon>Tremellomycetes</taxon>
        <taxon>Trichosporonales</taxon>
        <taxon>Trichosporonaceae</taxon>
        <taxon>Apiotrichum</taxon>
    </lineage>
</organism>
<comment type="caution">
    <text evidence="4">The sequence shown here is derived from an EMBL/GenBank/DDBJ whole genome shotgun (WGS) entry which is preliminary data.</text>
</comment>
<dbReference type="GO" id="GO:0008270">
    <property type="term" value="F:zinc ion binding"/>
    <property type="evidence" value="ECO:0007669"/>
    <property type="project" value="UniProtKB-KW"/>
</dbReference>
<feature type="domain" description="CCHC-type" evidence="3">
    <location>
        <begin position="152"/>
        <end position="165"/>
    </location>
</feature>
<keyword evidence="1" id="KW-0479">Metal-binding</keyword>
<dbReference type="AlphaFoldDB" id="A0A427XUT0"/>
<keyword evidence="1" id="KW-0863">Zinc-finger</keyword>